<dbReference type="Pfam" id="PF08404">
    <property type="entry name" value="Baculo_p74_N"/>
    <property type="match status" value="1"/>
</dbReference>
<dbReference type="InterPro" id="IPR013613">
    <property type="entry name" value="Baculo_p74_N"/>
</dbReference>
<dbReference type="InterPro" id="IPR007663">
    <property type="entry name" value="Baculo_p74"/>
</dbReference>
<accession>A0A162GUE5</accession>
<dbReference type="Proteomes" id="UP000201861">
    <property type="component" value="Segment"/>
</dbReference>
<evidence type="ECO:0000256" key="1">
    <source>
        <dbReference type="SAM" id="Phobius"/>
    </source>
</evidence>
<dbReference type="RefSeq" id="YP_009249989.1">
    <property type="nucleotide sequence ID" value="NC_029997.2"/>
</dbReference>
<proteinExistence type="predicted"/>
<evidence type="ECO:0000259" key="2">
    <source>
        <dbReference type="Pfam" id="PF08404"/>
    </source>
</evidence>
<feature type="domain" description="Baculoviridae p74 N-terminal" evidence="2">
    <location>
        <begin position="8"/>
        <end position="308"/>
    </location>
</feature>
<dbReference type="KEGG" id="vg:27429893"/>
<reference evidence="3" key="1">
    <citation type="submission" date="2017-04" db="EMBL/GenBank/DDBJ databases">
        <title>Complete genome sequence of Urbanus proteus nucleopolyhedrovirus (UrprNPV).</title>
        <authorList>
            <person name="Santos E.R."/>
            <person name="Melo F.L."/>
            <person name="Sosa-Gomez D.R."/>
            <person name="Ribeiro B.M."/>
            <person name="Ardisson-Araujo D.M.P."/>
        </authorList>
    </citation>
    <scope>NUCLEOTIDE SEQUENCE [LARGE SCALE GENOMIC DNA]</scope>
    <source>
        <strain evidence="3">Southern Brazil</strain>
    </source>
</reference>
<dbReference type="OrthoDB" id="2848at10239"/>
<feature type="transmembrane region" description="Helical" evidence="1">
    <location>
        <begin position="429"/>
        <end position="454"/>
    </location>
</feature>
<dbReference type="Pfam" id="PF04583">
    <property type="entry name" value="Baculo_p74"/>
    <property type="match status" value="1"/>
</dbReference>
<sequence>MSNAPTLTIIDLNNSVRYATHQHRLRFITKWRRRFPHILINYKVRAANNDDYYVPPKLADRCIYVTLTFSKRGCESMSCYPFDETKPITFDTKFGYTQTSDTSVPYAQPACYNLDRSAATREDAENEIQSPELRYTVNEQCILVDTLSKMYFNSPYLRTENHTINGVDDVPGFNVAYNHDMLLPEKVLGTFNDAYCRRFGRSLTNGGCSMQWWESLIGFVLGDTIYITFKLLANNVFNELKDFDYTKPSPLLPPKPVVDSNIVLRQWQSVRDSKVDVEFESKFDTYKTMKELNVDSKTSLKYVAETGFVREFTNERQLNFRRADVALTHAQYLDDQSLEDIITKFLEDNALLMSIVTDLGFEFVLSQLKRMLKVINTKLIPVLKKMLLSTSRQVTVRLLGETYKAAVVHMANRAAIKLVSTLAKAMTRIVIKASSVVGIVLILLTLTDLILALWDPFGYNNMFPRQFPEDLSNSFLRAYFAGFDDTRHLIEFIPEFFDEYVETDDANTMDIMIFLLEYIASLDVNSNGQLLDINDGEKIEDFDEATLVGNALASSALYTKLEFLEYTERHNKLLFQQNDTNDSFNTILSFLCGVVVLFLFMLPDKNVSVLILLLVFLLLLLYYVLCNSLIYFLNLHKHAMNSTKLETFKNLYT</sequence>
<evidence type="ECO:0000313" key="4">
    <source>
        <dbReference type="Proteomes" id="UP000201861"/>
    </source>
</evidence>
<feature type="transmembrane region" description="Helical" evidence="1">
    <location>
        <begin position="583"/>
        <end position="602"/>
    </location>
</feature>
<keyword evidence="4" id="KW-1185">Reference proteome</keyword>
<evidence type="ECO:0000313" key="3">
    <source>
        <dbReference type="EMBL" id="AKR17336.1"/>
    </source>
</evidence>
<dbReference type="GeneID" id="27429893"/>
<dbReference type="GO" id="GO:0019058">
    <property type="term" value="P:viral life cycle"/>
    <property type="evidence" value="ECO:0007669"/>
    <property type="project" value="InterPro"/>
</dbReference>
<keyword evidence="1" id="KW-0812">Transmembrane</keyword>
<name>A0A162GUE5_9ABAC</name>
<keyword evidence="1" id="KW-1133">Transmembrane helix</keyword>
<organism evidence="3 4">
    <name type="scientific">Urbanus proteus nucleopolyhedrovirus</name>
    <dbReference type="NCBI Taxonomy" id="1675866"/>
    <lineage>
        <taxon>Viruses</taxon>
        <taxon>Viruses incertae sedis</taxon>
        <taxon>Naldaviricetes</taxon>
        <taxon>Lefavirales</taxon>
        <taxon>Baculoviridae</taxon>
        <taxon>Alphabaculovirus</taxon>
        <taxon>Alphabaculovirus urprotei</taxon>
    </lineage>
</organism>
<gene>
    <name evidence="3" type="primary">p74(pif-0)</name>
</gene>
<dbReference type="EMBL" id="KR011717">
    <property type="protein sequence ID" value="AKR17336.1"/>
    <property type="molecule type" value="Genomic_DNA"/>
</dbReference>
<feature type="transmembrane region" description="Helical" evidence="1">
    <location>
        <begin position="609"/>
        <end position="633"/>
    </location>
</feature>
<protein>
    <submittedName>
        <fullName evidence="3">P74 (PIF-0)</fullName>
    </submittedName>
</protein>
<keyword evidence="1" id="KW-0472">Membrane</keyword>